<comment type="similarity">
    <text evidence="7">Belongs to the tRNA nucleotidyltransferase/poly(A) polymerase family.</text>
</comment>
<accession>Q7M883</accession>
<dbReference type="Pfam" id="PF01743">
    <property type="entry name" value="PolyA_pol"/>
    <property type="match status" value="1"/>
</dbReference>
<evidence type="ECO:0000256" key="2">
    <source>
        <dbReference type="ARBA" id="ARBA00022679"/>
    </source>
</evidence>
<dbReference type="InterPro" id="IPR050264">
    <property type="entry name" value="Bact_CCA-adding_enz_type3_sf"/>
</dbReference>
<dbReference type="Gene3D" id="3.30.460.10">
    <property type="entry name" value="Beta Polymerase, domain 2"/>
    <property type="match status" value="1"/>
</dbReference>
<dbReference type="GO" id="GO:0008033">
    <property type="term" value="P:tRNA processing"/>
    <property type="evidence" value="ECO:0007669"/>
    <property type="project" value="UniProtKB-KW"/>
</dbReference>
<proteinExistence type="inferred from homology"/>
<keyword evidence="4" id="KW-0548">Nucleotidyltransferase</keyword>
<evidence type="ECO:0000256" key="4">
    <source>
        <dbReference type="ARBA" id="ARBA00022695"/>
    </source>
</evidence>
<dbReference type="InterPro" id="IPR002646">
    <property type="entry name" value="PolA_pol_head_dom"/>
</dbReference>
<dbReference type="PANTHER" id="PTHR46173">
    <property type="entry name" value="CCA TRNA NUCLEOTIDYLTRANSFERASE 1, MITOCHONDRIAL"/>
    <property type="match status" value="1"/>
</dbReference>
<keyword evidence="6" id="KW-0460">Magnesium</keyword>
<dbReference type="STRING" id="273121.WS1819"/>
<evidence type="ECO:0000313" key="9">
    <source>
        <dbReference type="EMBL" id="CAE10834.1"/>
    </source>
</evidence>
<dbReference type="eggNOG" id="COG0617">
    <property type="taxonomic scope" value="Bacteria"/>
</dbReference>
<dbReference type="InterPro" id="IPR043519">
    <property type="entry name" value="NT_sf"/>
</dbReference>
<keyword evidence="2 7" id="KW-0808">Transferase</keyword>
<dbReference type="CDD" id="cd05398">
    <property type="entry name" value="NT_ClassII-CCAase"/>
    <property type="match status" value="1"/>
</dbReference>
<dbReference type="SUPFAM" id="SSF81301">
    <property type="entry name" value="Nucleotidyltransferase"/>
    <property type="match status" value="1"/>
</dbReference>
<evidence type="ECO:0000256" key="1">
    <source>
        <dbReference type="ARBA" id="ARBA00001946"/>
    </source>
</evidence>
<dbReference type="SUPFAM" id="SSF81891">
    <property type="entry name" value="Poly A polymerase C-terminal region-like"/>
    <property type="match status" value="1"/>
</dbReference>
<evidence type="ECO:0000259" key="8">
    <source>
        <dbReference type="Pfam" id="PF01743"/>
    </source>
</evidence>
<dbReference type="GO" id="GO:0046872">
    <property type="term" value="F:metal ion binding"/>
    <property type="evidence" value="ECO:0007669"/>
    <property type="project" value="UniProtKB-KW"/>
</dbReference>
<dbReference type="Proteomes" id="UP000000422">
    <property type="component" value="Chromosome"/>
</dbReference>
<organism evidence="10">
    <name type="scientific">Wolinella succinogenes (strain ATCC 29543 / DSM 1740 / CCUG 13145 / JCM 31913 / LMG 7466 / NCTC 11488 / FDC 602W)</name>
    <name type="common">Vibrio succinogenes</name>
    <dbReference type="NCBI Taxonomy" id="273121"/>
    <lineage>
        <taxon>Bacteria</taxon>
        <taxon>Pseudomonadati</taxon>
        <taxon>Campylobacterota</taxon>
        <taxon>Epsilonproteobacteria</taxon>
        <taxon>Campylobacterales</taxon>
        <taxon>Helicobacteraceae</taxon>
        <taxon>Wolinella</taxon>
    </lineage>
</organism>
<keyword evidence="5" id="KW-0479">Metal-binding</keyword>
<evidence type="ECO:0000313" key="10">
    <source>
        <dbReference type="Proteomes" id="UP000000422"/>
    </source>
</evidence>
<dbReference type="PANTHER" id="PTHR46173:SF1">
    <property type="entry name" value="CCA TRNA NUCLEOTIDYLTRANSFERASE 1, MITOCHONDRIAL"/>
    <property type="match status" value="1"/>
</dbReference>
<sequence>MRSEAFLSSLPPPIESQARELLEFFKPHGAKVYAVGGSVRDFHLRRPLKDLDLEIHQITPALFESLMERLGAKGVGKSFFVYKWQEIDLSLPRLETKTALGHRGFEVKLASSPKEAAKRRDFTINALMLELESGELFDFFGGMDDLKRRRLHIISPQTFQEDSLRVLRAARFASELGFRIAPEDIPLMRSIEVDDLSKERIYHETKRLLEGAHLPRGVQALQLLALDQKIFHHPLTPALFHQFLKLQRRFRPRTLTHEYAFLLPLYLLWIIRFAPLAHLLESLSAMPKKEQRFLQKQRRFPKIIRDSFLVRLSLLYPLKEWLALHDPTLLQRAKNLGIFDQSFIPSTTPSKLLKEGYQGKSLGKEWQRRAKEEILTLFN</sequence>
<dbReference type="HOGENOM" id="CLU_849113_0_0_7"/>
<dbReference type="RefSeq" id="WP_011139617.1">
    <property type="nucleotide sequence ID" value="NC_005090.1"/>
</dbReference>
<comment type="cofactor">
    <cofactor evidence="1">
        <name>Mg(2+)</name>
        <dbReference type="ChEBI" id="CHEBI:18420"/>
    </cofactor>
</comment>
<evidence type="ECO:0000256" key="3">
    <source>
        <dbReference type="ARBA" id="ARBA00022694"/>
    </source>
</evidence>
<protein>
    <submittedName>
        <fullName evidence="9">RNA NUCLEOTIDYLTRANSFERASE</fullName>
    </submittedName>
</protein>
<keyword evidence="7" id="KW-0694">RNA-binding</keyword>
<dbReference type="GO" id="GO:0000049">
    <property type="term" value="F:tRNA binding"/>
    <property type="evidence" value="ECO:0007669"/>
    <property type="project" value="TreeGrafter"/>
</dbReference>
<dbReference type="GO" id="GO:0016779">
    <property type="term" value="F:nucleotidyltransferase activity"/>
    <property type="evidence" value="ECO:0007669"/>
    <property type="project" value="UniProtKB-KW"/>
</dbReference>
<gene>
    <name evidence="9" type="ordered locus">WS1819</name>
</gene>
<dbReference type="Gene3D" id="1.10.3090.10">
    <property type="entry name" value="cca-adding enzyme, domain 2"/>
    <property type="match status" value="1"/>
</dbReference>
<evidence type="ECO:0000256" key="6">
    <source>
        <dbReference type="ARBA" id="ARBA00022842"/>
    </source>
</evidence>
<keyword evidence="3" id="KW-0819">tRNA processing</keyword>
<reference evidence="9 10" key="1">
    <citation type="journal article" date="2003" name="Proc. Natl. Acad. Sci. U.S.A.">
        <title>Complete genome sequence and analysis of Wolinella succinogenes.</title>
        <authorList>
            <person name="Baar C."/>
            <person name="Eppinger M."/>
            <person name="Raddatz G."/>
            <person name="Simon JM."/>
            <person name="Lanz C."/>
            <person name="Klimmek O."/>
            <person name="Nandakumar R."/>
            <person name="Gross R."/>
            <person name="Rosinus A."/>
            <person name="Keller H."/>
            <person name="Jagtap P."/>
            <person name="Linke B."/>
            <person name="Meyer F."/>
            <person name="Lederer H."/>
            <person name="Schuster S.C."/>
        </authorList>
    </citation>
    <scope>NUCLEOTIDE SEQUENCE [LARGE SCALE GENOMIC DNA]</scope>
    <source>
        <strain evidence="10">ATCC 29543 / DSM 1740 / CCUG 13145 / JCM 31913 / LMG 7466 / NCTC 11488 / FDC 602W</strain>
    </source>
</reference>
<dbReference type="KEGG" id="wsu:WS1819"/>
<dbReference type="EMBL" id="BX571661">
    <property type="protein sequence ID" value="CAE10834.1"/>
    <property type="molecule type" value="Genomic_DNA"/>
</dbReference>
<name>Q7M883_WOLSU</name>
<feature type="domain" description="Poly A polymerase head" evidence="8">
    <location>
        <begin position="32"/>
        <end position="151"/>
    </location>
</feature>
<evidence type="ECO:0000256" key="7">
    <source>
        <dbReference type="RuleBase" id="RU003953"/>
    </source>
</evidence>
<keyword evidence="10" id="KW-1185">Reference proteome</keyword>
<dbReference type="AlphaFoldDB" id="Q7M883"/>
<evidence type="ECO:0000256" key="5">
    <source>
        <dbReference type="ARBA" id="ARBA00022723"/>
    </source>
</evidence>